<evidence type="ECO:0000313" key="1">
    <source>
        <dbReference type="EMBL" id="MEJ8569366.1"/>
    </source>
</evidence>
<dbReference type="Gene3D" id="3.20.70.20">
    <property type="match status" value="1"/>
</dbReference>
<accession>A0AAW9RPA1</accession>
<dbReference type="RefSeq" id="WP_354696689.1">
    <property type="nucleotide sequence ID" value="NZ_JAZHOG010000013.1"/>
</dbReference>
<evidence type="ECO:0000313" key="2">
    <source>
        <dbReference type="Proteomes" id="UP001359886"/>
    </source>
</evidence>
<protein>
    <submittedName>
        <fullName evidence="1">DUF711 family protein</fullName>
    </submittedName>
</protein>
<dbReference type="Proteomes" id="UP001359886">
    <property type="component" value="Unassembled WGS sequence"/>
</dbReference>
<reference evidence="1 2" key="1">
    <citation type="submission" date="2024-02" db="EMBL/GenBank/DDBJ databases">
        <title>A novel Wenzhouxiangellaceae bacterium, isolated from coastal sediments.</title>
        <authorList>
            <person name="Du Z.-J."/>
            <person name="Ye Y.-Q."/>
            <person name="Zhang X.-Y."/>
        </authorList>
    </citation>
    <scope>NUCLEOTIDE SEQUENCE [LARGE SCALE GENOMIC DNA]</scope>
    <source>
        <strain evidence="1 2">CH-27</strain>
    </source>
</reference>
<keyword evidence="2" id="KW-1185">Reference proteome</keyword>
<dbReference type="PANTHER" id="PTHR37560">
    <property type="entry name" value="UPF0210 PROTEIN SPR0218"/>
    <property type="match status" value="1"/>
</dbReference>
<dbReference type="Pfam" id="PF05167">
    <property type="entry name" value="DUF711"/>
    <property type="match status" value="1"/>
</dbReference>
<dbReference type="PANTHER" id="PTHR37560:SF2">
    <property type="entry name" value="DUF711 DOMAIN-CONTAINING PROTEIN"/>
    <property type="match status" value="1"/>
</dbReference>
<comment type="caution">
    <text evidence="1">The sequence shown here is derived from an EMBL/GenBank/DDBJ whole genome shotgun (WGS) entry which is preliminary data.</text>
</comment>
<proteinExistence type="predicted"/>
<dbReference type="SUPFAM" id="SSF51998">
    <property type="entry name" value="PFL-like glycyl radical enzymes"/>
    <property type="match status" value="1"/>
</dbReference>
<dbReference type="PROSITE" id="PS51318">
    <property type="entry name" value="TAT"/>
    <property type="match status" value="1"/>
</dbReference>
<organism evidence="1 2">
    <name type="scientific">Elongatibacter sediminis</name>
    <dbReference type="NCBI Taxonomy" id="3119006"/>
    <lineage>
        <taxon>Bacteria</taxon>
        <taxon>Pseudomonadati</taxon>
        <taxon>Pseudomonadota</taxon>
        <taxon>Gammaproteobacteria</taxon>
        <taxon>Chromatiales</taxon>
        <taxon>Wenzhouxiangellaceae</taxon>
        <taxon>Elongatibacter</taxon>
    </lineage>
</organism>
<dbReference type="EMBL" id="JAZHOG010000013">
    <property type="protein sequence ID" value="MEJ8569366.1"/>
    <property type="molecule type" value="Genomic_DNA"/>
</dbReference>
<dbReference type="InterPro" id="IPR007841">
    <property type="entry name" value="UPF0210"/>
</dbReference>
<sequence>MSNPIKTDAPGSAPLSRRQVIGGITGAAGAGIAAGLGWPVAAAAQGAVTDFRIRTITAGISLGSAADFHAVDGALDFLAQARRAFTDTGYTVQTVRIATQPVGEYLPAWDSAAGIAALRQLDRHLEPHGLPVSIGQILRGPDAHPGFADWMAELVTETRQLNGTAVVGSIEHGVHTGACDSAARAIHALAQTGTGGEDNFRFAATAFCPPGTPFFPAAWHQGQPAFALGLESPPLLTAAFTGAASISEGAARLRERLETQLAPVEAQARELSQATGWRYLGIDASPAPGIDASIGQAIETLTGAPFGSASTLAACAAITGVLQSLSIETCGYSGLMLPVLEDPVLAARATEGRYGIQELLLYSSVCGTGLDVVPLPGDTPPEKLAAAITDVAALAARYRKALSARLFPVPGRQAGEIVTFDNPYLTDATVLPLG</sequence>
<dbReference type="AlphaFoldDB" id="A0AAW9RPA1"/>
<gene>
    <name evidence="1" type="ORF">V3330_17200</name>
</gene>
<dbReference type="InterPro" id="IPR006311">
    <property type="entry name" value="TAT_signal"/>
</dbReference>
<name>A0AAW9RPA1_9GAMM</name>